<dbReference type="Proteomes" id="UP001164539">
    <property type="component" value="Chromosome 1"/>
</dbReference>
<dbReference type="EMBL" id="CM051394">
    <property type="protein sequence ID" value="KAJ4727412.1"/>
    <property type="molecule type" value="Genomic_DNA"/>
</dbReference>
<name>A0ACC1YW39_MELAZ</name>
<evidence type="ECO:0000313" key="1">
    <source>
        <dbReference type="EMBL" id="KAJ4727412.1"/>
    </source>
</evidence>
<sequence>MAITAAEASEMASKLLLEYFALHTYFLLDATYSLVLKKSTGMLPNKGERDIVYQVLNWNEKLGRHQLNFERFKFSLPANFDDSFHLEILKEALLRAIHDIDAAFSKEASRKNLDSGSTATIVLIAEGQILVANIGDSKALLCSEKFQSPAEAKATLLRLYRKQRDNSAVSTSRDYNYFKSTASNGLAHFTVKELTIDHHPDREDERFRVEAAGGYVVQWGGVSRVNGRLAVSRAIGDLSYKSYGVISVPEVTDWQLLTANDSYLIAASDGVFEKMSLQDVCDVVWEVHTHGTAGSGLSSSCSYSLAECLVNTAFGKGSMDNMAAVVVPLGSTYVTQNLQRERWIEEGDIDCPSKGLQKFIYKQSGNSINMDLLQLKHAQSLSSKFDRLLVERKHGSFSCFYLSENLNGNVDSRLGVQNDDLRDYVYDLSQTLPDTLDHHYGGLLNSYNDQHICLHFGMTIDESKDQCINPEGFSSFLGLLESIPFHEVGSDYGSNEYGMPDLRYVLKKKFGRGSYGEVWLAFHWNCHEGSNASSWSEIAKNVSGNSIHEDLYARNSCNSSSHDHADSFHDGLFILKRIMVEKGATVYLSGLREKYFGEVFLNASTSLGGFRLSATPNSFLEESQSDFDESVVQGLGNNWSCETKFTNKFRFQRASFEKGLNHIARYVESFESRSNEIWLVFRHEGISLSKLMYTVEEAESNPDEETAEGVKRVHVLRPSKWWHWLKTTKAGQEEMCSLIWQLLMALKSCHDRNITHRDIKPENMVICFEDQDTGRCLKGPPSENKNFTTRMRIIDFGSAIDEFTVKHLYGSTGPSKAEQTHEYTPPEAFLNATWYQGPTSTTLKYDMWSVGVVILEVILGSPNVFQISALTRTLLDQHLEGWNDSLKELAYKLRSFMELCILIPGGSSKLKQTTNRGGLSPASWKCSEEFFSVQIKSRDPLKLGFPNIWALRLVRQLLLWDPEDRLNVDDALQHPYFQLFKR</sequence>
<evidence type="ECO:0000313" key="2">
    <source>
        <dbReference type="Proteomes" id="UP001164539"/>
    </source>
</evidence>
<protein>
    <submittedName>
        <fullName evidence="1">Uncharacterized protein</fullName>
    </submittedName>
</protein>
<accession>A0ACC1YW39</accession>
<keyword evidence="2" id="KW-1185">Reference proteome</keyword>
<gene>
    <name evidence="1" type="ORF">OWV82_000515</name>
</gene>
<proteinExistence type="predicted"/>
<organism evidence="1 2">
    <name type="scientific">Melia azedarach</name>
    <name type="common">Chinaberry tree</name>
    <dbReference type="NCBI Taxonomy" id="155640"/>
    <lineage>
        <taxon>Eukaryota</taxon>
        <taxon>Viridiplantae</taxon>
        <taxon>Streptophyta</taxon>
        <taxon>Embryophyta</taxon>
        <taxon>Tracheophyta</taxon>
        <taxon>Spermatophyta</taxon>
        <taxon>Magnoliopsida</taxon>
        <taxon>eudicotyledons</taxon>
        <taxon>Gunneridae</taxon>
        <taxon>Pentapetalae</taxon>
        <taxon>rosids</taxon>
        <taxon>malvids</taxon>
        <taxon>Sapindales</taxon>
        <taxon>Meliaceae</taxon>
        <taxon>Melia</taxon>
    </lineage>
</organism>
<comment type="caution">
    <text evidence="1">The sequence shown here is derived from an EMBL/GenBank/DDBJ whole genome shotgun (WGS) entry which is preliminary data.</text>
</comment>
<reference evidence="1 2" key="1">
    <citation type="journal article" date="2023" name="Science">
        <title>Complex scaffold remodeling in plant triterpene biosynthesis.</title>
        <authorList>
            <person name="De La Pena R."/>
            <person name="Hodgson H."/>
            <person name="Liu J.C."/>
            <person name="Stephenson M.J."/>
            <person name="Martin A.C."/>
            <person name="Owen C."/>
            <person name="Harkess A."/>
            <person name="Leebens-Mack J."/>
            <person name="Jimenez L.E."/>
            <person name="Osbourn A."/>
            <person name="Sattely E.S."/>
        </authorList>
    </citation>
    <scope>NUCLEOTIDE SEQUENCE [LARGE SCALE GENOMIC DNA]</scope>
    <source>
        <strain evidence="2">cv. JPN11</strain>
        <tissue evidence="1">Leaf</tissue>
    </source>
</reference>